<evidence type="ECO:0000256" key="3">
    <source>
        <dbReference type="SAM" id="Phobius"/>
    </source>
</evidence>
<dbReference type="Pfam" id="PF13416">
    <property type="entry name" value="SBP_bac_8"/>
    <property type="match status" value="1"/>
</dbReference>
<proteinExistence type="inferred from homology"/>
<evidence type="ECO:0000313" key="5">
    <source>
        <dbReference type="Proteomes" id="UP000325440"/>
    </source>
</evidence>
<gene>
    <name evidence="4" type="ORF">CINCED_3A024592</name>
</gene>
<evidence type="ECO:0000313" key="4">
    <source>
        <dbReference type="EMBL" id="VVC35105.1"/>
    </source>
</evidence>
<keyword evidence="3" id="KW-0812">Transmembrane</keyword>
<dbReference type="AlphaFoldDB" id="A0A5E4MXF0"/>
<dbReference type="OrthoDB" id="438634at2759"/>
<accession>A0A5E4MXF0</accession>
<keyword evidence="3" id="KW-0472">Membrane</keyword>
<evidence type="ECO:0000256" key="1">
    <source>
        <dbReference type="ARBA" id="ARBA00008520"/>
    </source>
</evidence>
<dbReference type="InterPro" id="IPR026045">
    <property type="entry name" value="Ferric-bd"/>
</dbReference>
<dbReference type="EMBL" id="CABPRJ010001057">
    <property type="protein sequence ID" value="VVC35105.1"/>
    <property type="molecule type" value="Genomic_DNA"/>
</dbReference>
<comment type="similarity">
    <text evidence="1">Belongs to the bacterial solute-binding protein 1 family.</text>
</comment>
<dbReference type="SUPFAM" id="SSF53850">
    <property type="entry name" value="Periplasmic binding protein-like II"/>
    <property type="match status" value="1"/>
</dbReference>
<dbReference type="InterPro" id="IPR006059">
    <property type="entry name" value="SBP"/>
</dbReference>
<dbReference type="PIRSF" id="PIRSF002825">
    <property type="entry name" value="CfbpA"/>
    <property type="match status" value="1"/>
</dbReference>
<keyword evidence="2" id="KW-0732">Signal</keyword>
<protein>
    <submittedName>
        <fullName evidence="4">Ferric binding protein</fullName>
    </submittedName>
</protein>
<name>A0A5E4MXF0_9HEMI</name>
<keyword evidence="5" id="KW-1185">Reference proteome</keyword>
<feature type="transmembrane region" description="Helical" evidence="3">
    <location>
        <begin position="40"/>
        <end position="57"/>
    </location>
</feature>
<reference evidence="4 5" key="1">
    <citation type="submission" date="2019-08" db="EMBL/GenBank/DDBJ databases">
        <authorList>
            <person name="Alioto T."/>
            <person name="Alioto T."/>
            <person name="Gomez Garrido J."/>
        </authorList>
    </citation>
    <scope>NUCLEOTIDE SEQUENCE [LARGE SCALE GENOMIC DNA]</scope>
</reference>
<keyword evidence="3" id="KW-1133">Transmembrane helix</keyword>
<dbReference type="Proteomes" id="UP000325440">
    <property type="component" value="Unassembled WGS sequence"/>
</dbReference>
<organism evidence="4 5">
    <name type="scientific">Cinara cedri</name>
    <dbReference type="NCBI Taxonomy" id="506608"/>
    <lineage>
        <taxon>Eukaryota</taxon>
        <taxon>Metazoa</taxon>
        <taxon>Ecdysozoa</taxon>
        <taxon>Arthropoda</taxon>
        <taxon>Hexapoda</taxon>
        <taxon>Insecta</taxon>
        <taxon>Pterygota</taxon>
        <taxon>Neoptera</taxon>
        <taxon>Paraneoptera</taxon>
        <taxon>Hemiptera</taxon>
        <taxon>Sternorrhyncha</taxon>
        <taxon>Aphidomorpha</taxon>
        <taxon>Aphidoidea</taxon>
        <taxon>Aphididae</taxon>
        <taxon>Lachninae</taxon>
        <taxon>Cinara</taxon>
    </lineage>
</organism>
<dbReference type="PANTHER" id="PTHR30006">
    <property type="entry name" value="THIAMINE-BINDING PERIPLASMIC PROTEIN-RELATED"/>
    <property type="match status" value="1"/>
</dbReference>
<sequence>MKIGIFVLDLYLEKILAKLCYSSIFNASIDRMDNHMKKPFVLISLIAIVLITIAYLYKNNAISDSEVVNVYSSRKEELVRTLFDEFTKKTGIKVNYIIDDYSQLLSRIENGGEADVFLAADAVNLILAKKRGFLSQVDSEVLRNSIPREFRDSENYWFGLTKRTRILVYNKELVDPKDLSTYEDLANEKWKGKILVRSSTSPYNRSLIAFMIANNGFPKTKEWVNGIVKNMARKPSGGDVDQIYAVAAGEGGVAIVNSYYFARVLSSQNEHKKNINKLGVFFPNKNGKGSMVNVSGAAVVKNAKNRENAILLLEFLVSKQAQELYAKKNQEYPVVEGVEMSDILKSWGDYLQSDLSLSKLEKHLFEAVMIADECGWK</sequence>
<dbReference type="Gene3D" id="3.40.190.10">
    <property type="entry name" value="Periplasmic binding protein-like II"/>
    <property type="match status" value="2"/>
</dbReference>
<dbReference type="PANTHER" id="PTHR30006:SF15">
    <property type="entry name" value="IRON-UTILIZATION PERIPLASMIC PROTEIN"/>
    <property type="match status" value="1"/>
</dbReference>
<evidence type="ECO:0000256" key="2">
    <source>
        <dbReference type="ARBA" id="ARBA00022729"/>
    </source>
</evidence>